<accession>E6Q2T8</accession>
<dbReference type="InterPro" id="IPR004276">
    <property type="entry name" value="GlycoTrans_28_N"/>
</dbReference>
<comment type="caution">
    <text evidence="3">The sequence shown here is derived from an EMBL/GenBank/DDBJ whole genome shotgun (WGS) entry which is preliminary data.</text>
</comment>
<dbReference type="GO" id="GO:0016758">
    <property type="term" value="F:hexosyltransferase activity"/>
    <property type="evidence" value="ECO:0007669"/>
    <property type="project" value="InterPro"/>
</dbReference>
<evidence type="ECO:0000259" key="2">
    <source>
        <dbReference type="Pfam" id="PF06722"/>
    </source>
</evidence>
<dbReference type="InterPro" id="IPR010610">
    <property type="entry name" value="EryCIII-like_C"/>
</dbReference>
<sequence>MHVLIYCVGSAGDVYPFIALGESLQRRGHEVQVLTAGLFRDKIERAGLGFIEAGSQEQYDEVIQNPDLWHPKKGAGVILRLFGDGWPLAYAFLVDHVRPQDTVLVTSTLGMSARLLQEKLGTKLVTVHLQPSSLLSASDPGALAALPWAKYLPAWAARALIASIDRGISLLLCPKLNAFRATLALPPVRSIRRWMNSPERVVGAFPAWFAAPQRDWPPNSVCTTFPRLAAAADERLRDELLSFLNAGAPPIAYTPGSAHAHGRAFFERAFAATEKLGMRAVFVTRYRDQLPDALPSWAHYEPYAPYDLLAPRVAAFVHHGGIGTSATVLAAGTPQLITPFTFDQPDNAARLKKLGVAESVSPKAPATQWARALSKLLNDPAIAKTCKEIAARMAAEEPGGEQIADWIEEL</sequence>
<dbReference type="Gene3D" id="3.40.50.2000">
    <property type="entry name" value="Glycogen Phosphorylase B"/>
    <property type="match status" value="2"/>
</dbReference>
<dbReference type="PANTHER" id="PTHR48050:SF13">
    <property type="entry name" value="STEROL 3-BETA-GLUCOSYLTRANSFERASE UGT80A2"/>
    <property type="match status" value="1"/>
</dbReference>
<keyword evidence="3" id="KW-0808">Transferase</keyword>
<evidence type="ECO:0000259" key="1">
    <source>
        <dbReference type="Pfam" id="PF03033"/>
    </source>
</evidence>
<dbReference type="SUPFAM" id="SSF53756">
    <property type="entry name" value="UDP-Glycosyltransferase/glycogen phosphorylase"/>
    <property type="match status" value="1"/>
</dbReference>
<dbReference type="GO" id="GO:0005975">
    <property type="term" value="P:carbohydrate metabolic process"/>
    <property type="evidence" value="ECO:0007669"/>
    <property type="project" value="InterPro"/>
</dbReference>
<protein>
    <submittedName>
        <fullName evidence="3">Glycosyl transferase, family 28</fullName>
    </submittedName>
</protein>
<dbReference type="GO" id="GO:0008194">
    <property type="term" value="F:UDP-glycosyltransferase activity"/>
    <property type="evidence" value="ECO:0007669"/>
    <property type="project" value="InterPro"/>
</dbReference>
<gene>
    <name evidence="3" type="ORF">CARN4_1819</name>
</gene>
<organism evidence="3">
    <name type="scientific">mine drainage metagenome</name>
    <dbReference type="NCBI Taxonomy" id="410659"/>
    <lineage>
        <taxon>unclassified sequences</taxon>
        <taxon>metagenomes</taxon>
        <taxon>ecological metagenomes</taxon>
    </lineage>
</organism>
<dbReference type="CDD" id="cd03784">
    <property type="entry name" value="GT1_Gtf-like"/>
    <property type="match status" value="1"/>
</dbReference>
<proteinExistence type="predicted"/>
<dbReference type="InterPro" id="IPR002213">
    <property type="entry name" value="UDP_glucos_trans"/>
</dbReference>
<dbReference type="EMBL" id="CABO01000019">
    <property type="protein sequence ID" value="CBI01498.1"/>
    <property type="molecule type" value="Genomic_DNA"/>
</dbReference>
<dbReference type="PANTHER" id="PTHR48050">
    <property type="entry name" value="STEROL 3-BETA-GLUCOSYLTRANSFERASE"/>
    <property type="match status" value="1"/>
</dbReference>
<feature type="domain" description="Erythromycin biosynthesis protein CIII-like C-terminal" evidence="2">
    <location>
        <begin position="302"/>
        <end position="410"/>
    </location>
</feature>
<name>E6Q2T8_9ZZZZ</name>
<feature type="domain" description="Glycosyltransferase family 28 N-terminal" evidence="1">
    <location>
        <begin position="4"/>
        <end position="74"/>
    </location>
</feature>
<dbReference type="Pfam" id="PF03033">
    <property type="entry name" value="Glyco_transf_28"/>
    <property type="match status" value="1"/>
</dbReference>
<evidence type="ECO:0000313" key="3">
    <source>
        <dbReference type="EMBL" id="CBI01498.1"/>
    </source>
</evidence>
<dbReference type="AlphaFoldDB" id="E6Q2T8"/>
<dbReference type="InterPro" id="IPR050426">
    <property type="entry name" value="Glycosyltransferase_28"/>
</dbReference>
<dbReference type="Pfam" id="PF06722">
    <property type="entry name" value="EryCIII-like_C"/>
    <property type="match status" value="1"/>
</dbReference>
<reference evidence="3" key="1">
    <citation type="submission" date="2009-10" db="EMBL/GenBank/DDBJ databases">
        <title>Diversity of trophic interactions inside an arsenic-rich microbial ecosystem.</title>
        <authorList>
            <person name="Bertin P.N."/>
            <person name="Heinrich-Salmeron A."/>
            <person name="Pelletier E."/>
            <person name="Goulhen-Chollet F."/>
            <person name="Arsene-Ploetze F."/>
            <person name="Gallien S."/>
            <person name="Calteau A."/>
            <person name="Vallenet D."/>
            <person name="Casiot C."/>
            <person name="Chane-Woon-Ming B."/>
            <person name="Giloteaux L."/>
            <person name="Barakat M."/>
            <person name="Bonnefoy V."/>
            <person name="Bruneel O."/>
            <person name="Chandler M."/>
            <person name="Cleiss J."/>
            <person name="Duran R."/>
            <person name="Elbaz-Poulichet F."/>
            <person name="Fonknechten N."/>
            <person name="Lauga B."/>
            <person name="Mornico D."/>
            <person name="Ortet P."/>
            <person name="Schaeffer C."/>
            <person name="Siguier P."/>
            <person name="Alexander Thil Smith A."/>
            <person name="Van Dorsselaer A."/>
            <person name="Weissenbach J."/>
            <person name="Medigue C."/>
            <person name="Le Paslier D."/>
        </authorList>
    </citation>
    <scope>NUCLEOTIDE SEQUENCE</scope>
</reference>